<comment type="caution">
    <text evidence="7">The sequence shown here is derived from an EMBL/GenBank/DDBJ whole genome shotgun (WGS) entry which is preliminary data.</text>
</comment>
<dbReference type="NCBIfam" id="TIGR00221">
    <property type="entry name" value="nagA"/>
    <property type="match status" value="1"/>
</dbReference>
<keyword evidence="3 5" id="KW-0378">Hydrolase</keyword>
<proteinExistence type="inferred from homology"/>
<dbReference type="CDD" id="cd00854">
    <property type="entry name" value="NagA"/>
    <property type="match status" value="1"/>
</dbReference>
<dbReference type="PANTHER" id="PTHR11113">
    <property type="entry name" value="N-ACETYLGLUCOSAMINE-6-PHOSPHATE DEACETYLASE"/>
    <property type="match status" value="1"/>
</dbReference>
<accession>A0ABV8A0R6</accession>
<dbReference type="Gene3D" id="2.30.40.10">
    <property type="entry name" value="Urease, subunit C, domain 1"/>
    <property type="match status" value="1"/>
</dbReference>
<dbReference type="SUPFAM" id="SSF51556">
    <property type="entry name" value="Metallo-dependent hydrolases"/>
    <property type="match status" value="1"/>
</dbReference>
<feature type="domain" description="Amidohydrolase-related" evidence="6">
    <location>
        <begin position="52"/>
        <end position="375"/>
    </location>
</feature>
<keyword evidence="8" id="KW-1185">Reference proteome</keyword>
<dbReference type="InterPro" id="IPR011059">
    <property type="entry name" value="Metal-dep_hydrolase_composite"/>
</dbReference>
<keyword evidence="4 5" id="KW-0119">Carbohydrate metabolism</keyword>
<dbReference type="PIRSF" id="PIRSF038994">
    <property type="entry name" value="NagA"/>
    <property type="match status" value="1"/>
</dbReference>
<gene>
    <name evidence="7" type="primary">nagA</name>
    <name evidence="7" type="ORF">ACFOOG_14875</name>
</gene>
<evidence type="ECO:0000256" key="5">
    <source>
        <dbReference type="PIRNR" id="PIRNR038994"/>
    </source>
</evidence>
<dbReference type="GO" id="GO:0008448">
    <property type="term" value="F:N-acetylglucosamine-6-phosphate deacetylase activity"/>
    <property type="evidence" value="ECO:0007669"/>
    <property type="project" value="UniProtKB-EC"/>
</dbReference>
<dbReference type="Proteomes" id="UP001595617">
    <property type="component" value="Unassembled WGS sequence"/>
</dbReference>
<comment type="similarity">
    <text evidence="1 5">Belongs to the metallo-dependent hydrolases superfamily. NagA family.</text>
</comment>
<dbReference type="InterPro" id="IPR006680">
    <property type="entry name" value="Amidohydro-rel"/>
</dbReference>
<name>A0ABV8A0R6_9GAMM</name>
<dbReference type="RefSeq" id="WP_380698099.1">
    <property type="nucleotide sequence ID" value="NZ_JBHRYR010000005.1"/>
</dbReference>
<evidence type="ECO:0000256" key="3">
    <source>
        <dbReference type="ARBA" id="ARBA00022801"/>
    </source>
</evidence>
<dbReference type="Pfam" id="PF22643">
    <property type="entry name" value="NagA_N"/>
    <property type="match status" value="1"/>
</dbReference>
<evidence type="ECO:0000313" key="7">
    <source>
        <dbReference type="EMBL" id="MFC3854124.1"/>
    </source>
</evidence>
<evidence type="ECO:0000259" key="6">
    <source>
        <dbReference type="Pfam" id="PF01979"/>
    </source>
</evidence>
<evidence type="ECO:0000256" key="1">
    <source>
        <dbReference type="ARBA" id="ARBA00010716"/>
    </source>
</evidence>
<dbReference type="EC" id="3.5.1.25" evidence="7"/>
<organism evidence="7 8">
    <name type="scientific">Saccharospirillum mangrovi</name>
    <dbReference type="NCBI Taxonomy" id="2161747"/>
    <lineage>
        <taxon>Bacteria</taxon>
        <taxon>Pseudomonadati</taxon>
        <taxon>Pseudomonadota</taxon>
        <taxon>Gammaproteobacteria</taxon>
        <taxon>Oceanospirillales</taxon>
        <taxon>Saccharospirillaceae</taxon>
        <taxon>Saccharospirillum</taxon>
    </lineage>
</organism>
<keyword evidence="2" id="KW-0479">Metal-binding</keyword>
<dbReference type="EMBL" id="JBHRYR010000005">
    <property type="protein sequence ID" value="MFC3854124.1"/>
    <property type="molecule type" value="Genomic_DNA"/>
</dbReference>
<dbReference type="Pfam" id="PF01979">
    <property type="entry name" value="Amidohydro_1"/>
    <property type="match status" value="1"/>
</dbReference>
<dbReference type="InterPro" id="IPR032466">
    <property type="entry name" value="Metal_Hydrolase"/>
</dbReference>
<evidence type="ECO:0000313" key="8">
    <source>
        <dbReference type="Proteomes" id="UP001595617"/>
    </source>
</evidence>
<protein>
    <submittedName>
        <fullName evidence="7">N-acetylglucosamine-6-phosphate deacetylase</fullName>
        <ecNumber evidence="7">3.5.1.25</ecNumber>
    </submittedName>
</protein>
<sequence>MTTALLGARLFDGERFLDDHAVLVDGNTIANVVPKHQVPHDMARQVLNGGLLAPGFIDLQVNGGGGVLFNNDPSVDALKRITAGHRKVGTTRLLPTTISDTPERLQACMAAVKDARVDNPGILGMHIEGPFFNVEQRGVHHSDYLRTMTSSDLKMISTLALDMPVLLTLAPEMMLPGQIAQLVRAGVEVSAGHTHARYEEVERAIQEGLNGVTHLYNAMRPLQGREPGVVGAALTHHEMHAGIIVDNFHVHPASVLLAYRAKPLGKLYLVSDSMATVGSTSISFTLYDETLTAVDGRLVSAEGRLAGSAIGLIDAVRCCVQDVGIPLEHALAMASRFPAEYLHLDEQLGWLKPGHQADLVHLDDDLNVLETWVAGMAERTENRAGDNAA</sequence>
<dbReference type="PANTHER" id="PTHR11113:SF14">
    <property type="entry name" value="N-ACETYLGLUCOSAMINE-6-PHOSPHATE DEACETYLASE"/>
    <property type="match status" value="1"/>
</dbReference>
<dbReference type="InterPro" id="IPR003764">
    <property type="entry name" value="GlcNAc_6-P_deAcase"/>
</dbReference>
<reference evidence="8" key="1">
    <citation type="journal article" date="2019" name="Int. J. Syst. Evol. Microbiol.">
        <title>The Global Catalogue of Microorganisms (GCM) 10K type strain sequencing project: providing services to taxonomists for standard genome sequencing and annotation.</title>
        <authorList>
            <consortium name="The Broad Institute Genomics Platform"/>
            <consortium name="The Broad Institute Genome Sequencing Center for Infectious Disease"/>
            <person name="Wu L."/>
            <person name="Ma J."/>
        </authorList>
    </citation>
    <scope>NUCLEOTIDE SEQUENCE [LARGE SCALE GENOMIC DNA]</scope>
    <source>
        <strain evidence="8">IBRC 10765</strain>
    </source>
</reference>
<evidence type="ECO:0000256" key="4">
    <source>
        <dbReference type="ARBA" id="ARBA00023277"/>
    </source>
</evidence>
<dbReference type="SUPFAM" id="SSF51338">
    <property type="entry name" value="Composite domain of metallo-dependent hydrolases"/>
    <property type="match status" value="1"/>
</dbReference>
<evidence type="ECO:0000256" key="2">
    <source>
        <dbReference type="ARBA" id="ARBA00022723"/>
    </source>
</evidence>
<dbReference type="Gene3D" id="3.20.20.140">
    <property type="entry name" value="Metal-dependent hydrolases"/>
    <property type="match status" value="1"/>
</dbReference>